<dbReference type="AlphaFoldDB" id="A0A2P8FHK6"/>
<accession>A0A2P8FHK6</accession>
<dbReference type="RefSeq" id="WP_106607367.1">
    <property type="nucleotide sequence ID" value="NZ_PYGJ01000002.1"/>
</dbReference>
<dbReference type="Pfam" id="PF06080">
    <property type="entry name" value="DUF938"/>
    <property type="match status" value="1"/>
</dbReference>
<evidence type="ECO:0000313" key="3">
    <source>
        <dbReference type="Proteomes" id="UP000240418"/>
    </source>
</evidence>
<dbReference type="Proteomes" id="UP000240418">
    <property type="component" value="Unassembled WGS sequence"/>
</dbReference>
<evidence type="ECO:0000313" key="2">
    <source>
        <dbReference type="EMBL" id="PSL21175.1"/>
    </source>
</evidence>
<comment type="caution">
    <text evidence="2">The sequence shown here is derived from an EMBL/GenBank/DDBJ whole genome shotgun (WGS) entry which is preliminary data.</text>
</comment>
<dbReference type="InterPro" id="IPR010342">
    <property type="entry name" value="DUF938"/>
</dbReference>
<organism evidence="2 3">
    <name type="scientific">Shimia abyssi</name>
    <dbReference type="NCBI Taxonomy" id="1662395"/>
    <lineage>
        <taxon>Bacteria</taxon>
        <taxon>Pseudomonadati</taxon>
        <taxon>Pseudomonadota</taxon>
        <taxon>Alphaproteobacteria</taxon>
        <taxon>Rhodobacterales</taxon>
        <taxon>Roseobacteraceae</taxon>
    </lineage>
</organism>
<dbReference type="PANTHER" id="PTHR20974:SF0">
    <property type="entry name" value="UPF0585 PROTEIN CG18661"/>
    <property type="match status" value="1"/>
</dbReference>
<evidence type="ECO:0000256" key="1">
    <source>
        <dbReference type="SAM" id="MobiDB-lite"/>
    </source>
</evidence>
<proteinExistence type="predicted"/>
<reference evidence="2 3" key="1">
    <citation type="submission" date="2018-03" db="EMBL/GenBank/DDBJ databases">
        <title>Genomic Encyclopedia of Archaeal and Bacterial Type Strains, Phase II (KMG-II): from individual species to whole genera.</title>
        <authorList>
            <person name="Goeker M."/>
        </authorList>
    </citation>
    <scope>NUCLEOTIDE SEQUENCE [LARGE SCALE GENOMIC DNA]</scope>
    <source>
        <strain evidence="2 3">DSM 100673</strain>
    </source>
</reference>
<dbReference type="EMBL" id="PYGJ01000002">
    <property type="protein sequence ID" value="PSL21175.1"/>
    <property type="molecule type" value="Genomic_DNA"/>
</dbReference>
<dbReference type="PANTHER" id="PTHR20974">
    <property type="entry name" value="UPF0585 PROTEIN CG18661"/>
    <property type="match status" value="1"/>
</dbReference>
<gene>
    <name evidence="2" type="ORF">CLV88_102295</name>
</gene>
<dbReference type="Gene3D" id="3.40.50.150">
    <property type="entry name" value="Vaccinia Virus protein VP39"/>
    <property type="match status" value="1"/>
</dbReference>
<dbReference type="InterPro" id="IPR029063">
    <property type="entry name" value="SAM-dependent_MTases_sf"/>
</dbReference>
<protein>
    <submittedName>
        <fullName evidence="2">Uncharacterized protein DUF938</fullName>
    </submittedName>
</protein>
<name>A0A2P8FHK6_9RHOB</name>
<sequence length="218" mass="23130">MPERRKLPPSASVATPDENGKLFAPSPDRNAGVITDFVSSVAPVSGNALEIASGTGQHIIQLAAAMPGLHWQPTEIAPERRASIDTYLSEANLSNTSPAIQLDATAPGWGAHHQGQSLILLVNLLHLVSKAEAQTLVAEAAQALKSGGLLVVYGPFMRGDTLISEGDARFHANLQSQDPEIGYKSDQTVIKWGIGAGLSHQRTTQMPANNLALCWQKT</sequence>
<keyword evidence="3" id="KW-1185">Reference proteome</keyword>
<feature type="region of interest" description="Disordered" evidence="1">
    <location>
        <begin position="1"/>
        <end position="21"/>
    </location>
</feature>
<dbReference type="OrthoDB" id="5525831at2"/>
<dbReference type="SUPFAM" id="SSF53335">
    <property type="entry name" value="S-adenosyl-L-methionine-dependent methyltransferases"/>
    <property type="match status" value="1"/>
</dbReference>